<organism evidence="1 2">
    <name type="scientific">Chlorovirus heliozoae</name>
    <dbReference type="NCBI Taxonomy" id="322019"/>
    <lineage>
        <taxon>Viruses</taxon>
        <taxon>Varidnaviria</taxon>
        <taxon>Bamfordvirae</taxon>
        <taxon>Nucleocytoviricota</taxon>
        <taxon>Megaviricetes</taxon>
        <taxon>Algavirales</taxon>
        <taxon>Phycodnaviridae</taxon>
        <taxon>Chlorovirus</taxon>
    </lineage>
</organism>
<keyword evidence="2" id="KW-1185">Reference proteome</keyword>
<dbReference type="Proteomes" id="UP000202420">
    <property type="component" value="Segment"/>
</dbReference>
<dbReference type="KEGG" id="vg:5470733"/>
<evidence type="ECO:0000313" key="1">
    <source>
        <dbReference type="EMBL" id="ABT16723.1"/>
    </source>
</evidence>
<reference evidence="1 2" key="1">
    <citation type="submission" date="2006-09" db="EMBL/GenBank/DDBJ databases">
        <title>Sequence and annotation of the 288-kb ATCV-1 virus that infects an endosymbiotic Chlorella strain of the heliozoon Acanthocystis turfacea.</title>
        <authorList>
            <person name="Fitzgerald L.A."/>
            <person name="Graves M.V."/>
            <person name="Li X."/>
            <person name="Pfitzner A.J.P."/>
            <person name="Hartigan J."/>
            <person name="Van Etten J.L."/>
        </authorList>
    </citation>
    <scope>NUCLEOTIDE SEQUENCE [LARGE SCALE GENOMIC DNA]</scope>
    <source>
        <strain evidence="1 2">ATCV-1</strain>
    </source>
</reference>
<sequence length="85" mass="10240">MLPAYEDNPMVAIKQFFCDNTNVFKPVFRVHWYTQANRSRFYGSQRPYVAILLPLELLRHRWVWRVYLRSVSVPANEDVRKRQGP</sequence>
<gene>
    <name evidence="1" type="primary">z589R</name>
    <name evidence="1" type="ORF">ATCV1_z589R</name>
</gene>
<dbReference type="GeneID" id="5470733"/>
<evidence type="ECO:0000313" key="2">
    <source>
        <dbReference type="Proteomes" id="UP000202420"/>
    </source>
</evidence>
<dbReference type="EMBL" id="EF101928">
    <property type="protein sequence ID" value="ABT16723.1"/>
    <property type="molecule type" value="Genomic_DNA"/>
</dbReference>
<accession>A7K9J9</accession>
<dbReference type="RefSeq" id="YP_001427070.1">
    <property type="nucleotide sequence ID" value="NC_008724.1"/>
</dbReference>
<proteinExistence type="predicted"/>
<name>A7K9J9_9PHYC</name>
<protein>
    <submittedName>
        <fullName evidence="1">Uncharacterized protein z589R</fullName>
    </submittedName>
</protein>